<keyword evidence="11 19" id="KW-0460">Magnesium</keyword>
<feature type="transmembrane region" description="Helical" evidence="19">
    <location>
        <begin position="134"/>
        <end position="155"/>
    </location>
</feature>
<evidence type="ECO:0000313" key="21">
    <source>
        <dbReference type="Proteomes" id="UP000184604"/>
    </source>
</evidence>
<evidence type="ECO:0000256" key="14">
    <source>
        <dbReference type="ARBA" id="ARBA00025228"/>
    </source>
</evidence>
<dbReference type="Pfam" id="PF02654">
    <property type="entry name" value="CobS"/>
    <property type="match status" value="1"/>
</dbReference>
<evidence type="ECO:0000256" key="9">
    <source>
        <dbReference type="ARBA" id="ARBA00022679"/>
    </source>
</evidence>
<feature type="transmembrane region" description="Helical" evidence="19">
    <location>
        <begin position="176"/>
        <end position="194"/>
    </location>
</feature>
<name>A0A1L5F528_CLOKL</name>
<keyword evidence="8 19" id="KW-0169">Cobalamin biosynthesis</keyword>
<feature type="transmembrane region" description="Helical" evidence="19">
    <location>
        <begin position="109"/>
        <end position="128"/>
    </location>
</feature>
<evidence type="ECO:0000256" key="13">
    <source>
        <dbReference type="ARBA" id="ARBA00023136"/>
    </source>
</evidence>
<reference evidence="20 21" key="1">
    <citation type="submission" date="2016-12" db="EMBL/GenBank/DDBJ databases">
        <title>Complete genome sequence of Clostridium kluyveri JZZ isolated from the pit mud of a Chinese flavor liquor-making factory.</title>
        <authorList>
            <person name="Wang Y."/>
        </authorList>
    </citation>
    <scope>NUCLEOTIDE SEQUENCE [LARGE SCALE GENOMIC DNA]</scope>
    <source>
        <strain evidence="20 21">JZZ</strain>
    </source>
</reference>
<protein>
    <recommendedName>
        <fullName evidence="6 19">Adenosylcobinamide-GDP ribazoletransferase</fullName>
        <ecNumber evidence="5 19">2.7.8.26</ecNumber>
    </recommendedName>
    <alternativeName>
        <fullName evidence="16 19">Cobalamin synthase</fullName>
    </alternativeName>
    <alternativeName>
        <fullName evidence="15 19">Cobalamin-5'-phosphate synthase</fullName>
    </alternativeName>
</protein>
<evidence type="ECO:0000256" key="6">
    <source>
        <dbReference type="ARBA" id="ARBA00015850"/>
    </source>
</evidence>
<evidence type="ECO:0000256" key="19">
    <source>
        <dbReference type="HAMAP-Rule" id="MF_00719"/>
    </source>
</evidence>
<sequence length="254" mass="27973">MVFLKRLILMIQFFTSIPIKSESDIGSEDFGKALAFIPVVGLIIGIIMGISYIILLHVFSVKISTTLVLIEYIFLTGGIHLDGLGDTFDGIFSNRTKDRILEIMRDSRVGTNAVLAIVSLLILNSVILSEINSLYMVKILILFPVAGRVGSIIAASLSKYARSGEGMGKSFIDYCGIKELVMGVILYLIIFYLTNLYRGYIIMFFPIATAIILIKFLSRKINGATGDVLGAVCELNQTLFIMISYIILNYGGNL</sequence>
<evidence type="ECO:0000256" key="4">
    <source>
        <dbReference type="ARBA" id="ARBA00010561"/>
    </source>
</evidence>
<comment type="function">
    <text evidence="14 19">Joins adenosylcobinamide-GDP and alpha-ribazole to generate adenosylcobalamin (Ado-cobalamin). Also synthesizes adenosylcobalamin 5'-phosphate from adenosylcobinamide-GDP and alpha-ribazole 5'-phosphate.</text>
</comment>
<dbReference type="PANTHER" id="PTHR34148">
    <property type="entry name" value="ADENOSYLCOBINAMIDE-GDP RIBAZOLETRANSFERASE"/>
    <property type="match status" value="1"/>
</dbReference>
<evidence type="ECO:0000256" key="7">
    <source>
        <dbReference type="ARBA" id="ARBA00022475"/>
    </source>
</evidence>
<dbReference type="HAMAP" id="MF_00719">
    <property type="entry name" value="CobS"/>
    <property type="match status" value="1"/>
</dbReference>
<comment type="similarity">
    <text evidence="4 19">Belongs to the CobS family.</text>
</comment>
<comment type="catalytic activity">
    <reaction evidence="17 19">
        <text>alpha-ribazole + adenosylcob(III)inamide-GDP = adenosylcob(III)alamin + GMP + H(+)</text>
        <dbReference type="Rhea" id="RHEA:16049"/>
        <dbReference type="ChEBI" id="CHEBI:10329"/>
        <dbReference type="ChEBI" id="CHEBI:15378"/>
        <dbReference type="ChEBI" id="CHEBI:18408"/>
        <dbReference type="ChEBI" id="CHEBI:58115"/>
        <dbReference type="ChEBI" id="CHEBI:60487"/>
        <dbReference type="EC" id="2.7.8.26"/>
    </reaction>
</comment>
<dbReference type="GO" id="GO:0009236">
    <property type="term" value="P:cobalamin biosynthetic process"/>
    <property type="evidence" value="ECO:0007669"/>
    <property type="project" value="UniProtKB-UniRule"/>
</dbReference>
<comment type="pathway">
    <text evidence="3 19">Cofactor biosynthesis; adenosylcobalamin biosynthesis; adenosylcobalamin from cob(II)yrinate a,c-diamide: step 7/7.</text>
</comment>
<keyword evidence="12 19" id="KW-1133">Transmembrane helix</keyword>
<evidence type="ECO:0000256" key="5">
    <source>
        <dbReference type="ARBA" id="ARBA00013200"/>
    </source>
</evidence>
<evidence type="ECO:0000256" key="8">
    <source>
        <dbReference type="ARBA" id="ARBA00022573"/>
    </source>
</evidence>
<feature type="transmembrane region" description="Helical" evidence="19">
    <location>
        <begin position="33"/>
        <end position="55"/>
    </location>
</feature>
<keyword evidence="10 19" id="KW-0812">Transmembrane</keyword>
<evidence type="ECO:0000256" key="3">
    <source>
        <dbReference type="ARBA" id="ARBA00004663"/>
    </source>
</evidence>
<keyword evidence="9 19" id="KW-0808">Transferase</keyword>
<dbReference type="EMBL" id="CP018335">
    <property type="protein sequence ID" value="APM38115.1"/>
    <property type="molecule type" value="Genomic_DNA"/>
</dbReference>
<gene>
    <name evidence="19" type="primary">cobS</name>
    <name evidence="20" type="ORF">BS101_04870</name>
</gene>
<dbReference type="PANTHER" id="PTHR34148:SF1">
    <property type="entry name" value="ADENOSYLCOBINAMIDE-GDP RIBAZOLETRANSFERASE"/>
    <property type="match status" value="1"/>
</dbReference>
<dbReference type="EC" id="2.7.8.26" evidence="5 19"/>
<evidence type="ECO:0000256" key="1">
    <source>
        <dbReference type="ARBA" id="ARBA00001946"/>
    </source>
</evidence>
<keyword evidence="13 19" id="KW-0472">Membrane</keyword>
<dbReference type="GO" id="GO:0051073">
    <property type="term" value="F:adenosylcobinamide-GDP ribazoletransferase activity"/>
    <property type="evidence" value="ECO:0007669"/>
    <property type="project" value="UniProtKB-UniRule"/>
</dbReference>
<dbReference type="GO" id="GO:0008818">
    <property type="term" value="F:cobalamin 5'-phosphate synthase activity"/>
    <property type="evidence" value="ECO:0007669"/>
    <property type="project" value="UniProtKB-UniRule"/>
</dbReference>
<evidence type="ECO:0000256" key="10">
    <source>
        <dbReference type="ARBA" id="ARBA00022692"/>
    </source>
</evidence>
<evidence type="ECO:0000256" key="15">
    <source>
        <dbReference type="ARBA" id="ARBA00032605"/>
    </source>
</evidence>
<evidence type="ECO:0000256" key="17">
    <source>
        <dbReference type="ARBA" id="ARBA00048623"/>
    </source>
</evidence>
<comment type="cofactor">
    <cofactor evidence="1 19">
        <name>Mg(2+)</name>
        <dbReference type="ChEBI" id="CHEBI:18420"/>
    </cofactor>
</comment>
<evidence type="ECO:0000256" key="11">
    <source>
        <dbReference type="ARBA" id="ARBA00022842"/>
    </source>
</evidence>
<dbReference type="RefSeq" id="WP_073537804.1">
    <property type="nucleotide sequence ID" value="NZ_CP018335.1"/>
</dbReference>
<dbReference type="AlphaFoldDB" id="A0A1L5F528"/>
<dbReference type="Proteomes" id="UP000184604">
    <property type="component" value="Chromosome"/>
</dbReference>
<dbReference type="InterPro" id="IPR003805">
    <property type="entry name" value="CobS"/>
</dbReference>
<evidence type="ECO:0000313" key="20">
    <source>
        <dbReference type="EMBL" id="APM38115.1"/>
    </source>
</evidence>
<accession>A0A1L5F528</accession>
<organism evidence="20 21">
    <name type="scientific">Clostridium kluyveri</name>
    <dbReference type="NCBI Taxonomy" id="1534"/>
    <lineage>
        <taxon>Bacteria</taxon>
        <taxon>Bacillati</taxon>
        <taxon>Bacillota</taxon>
        <taxon>Clostridia</taxon>
        <taxon>Eubacteriales</taxon>
        <taxon>Clostridiaceae</taxon>
        <taxon>Clostridium</taxon>
    </lineage>
</organism>
<comment type="catalytic activity">
    <reaction evidence="18 19">
        <text>alpha-ribazole 5'-phosphate + adenosylcob(III)inamide-GDP = adenosylcob(III)alamin 5'-phosphate + GMP + H(+)</text>
        <dbReference type="Rhea" id="RHEA:23560"/>
        <dbReference type="ChEBI" id="CHEBI:15378"/>
        <dbReference type="ChEBI" id="CHEBI:57918"/>
        <dbReference type="ChEBI" id="CHEBI:58115"/>
        <dbReference type="ChEBI" id="CHEBI:60487"/>
        <dbReference type="ChEBI" id="CHEBI:60493"/>
        <dbReference type="EC" id="2.7.8.26"/>
    </reaction>
</comment>
<feature type="transmembrane region" description="Helical" evidence="19">
    <location>
        <begin position="200"/>
        <end position="217"/>
    </location>
</feature>
<dbReference type="GO" id="GO:0005886">
    <property type="term" value="C:plasma membrane"/>
    <property type="evidence" value="ECO:0007669"/>
    <property type="project" value="UniProtKB-SubCell"/>
</dbReference>
<evidence type="ECO:0000256" key="16">
    <source>
        <dbReference type="ARBA" id="ARBA00032853"/>
    </source>
</evidence>
<keyword evidence="7 19" id="KW-1003">Cell membrane</keyword>
<proteinExistence type="inferred from homology"/>
<comment type="subcellular location">
    <subcellularLocation>
        <location evidence="2 19">Cell membrane</location>
        <topology evidence="2 19">Multi-pass membrane protein</topology>
    </subcellularLocation>
</comment>
<dbReference type="UniPathway" id="UPA00148">
    <property type="reaction ID" value="UER00238"/>
</dbReference>
<dbReference type="OrthoDB" id="9794626at2"/>
<dbReference type="NCBIfam" id="TIGR00317">
    <property type="entry name" value="cobS"/>
    <property type="match status" value="1"/>
</dbReference>
<feature type="transmembrane region" description="Helical" evidence="19">
    <location>
        <begin position="229"/>
        <end position="248"/>
    </location>
</feature>
<evidence type="ECO:0000256" key="12">
    <source>
        <dbReference type="ARBA" id="ARBA00022989"/>
    </source>
</evidence>
<evidence type="ECO:0000256" key="18">
    <source>
        <dbReference type="ARBA" id="ARBA00049504"/>
    </source>
</evidence>
<evidence type="ECO:0000256" key="2">
    <source>
        <dbReference type="ARBA" id="ARBA00004651"/>
    </source>
</evidence>